<dbReference type="PANTHER" id="PTHR32073:SF7">
    <property type="entry name" value="GH11358P"/>
    <property type="match status" value="1"/>
</dbReference>
<dbReference type="InterPro" id="IPR020519">
    <property type="entry name" value="DIPK2A/B"/>
</dbReference>
<accession>A0A813UZB8</accession>
<comment type="caution">
    <text evidence="3">The sequence shown here is derived from an EMBL/GenBank/DDBJ whole genome shotgun (WGS) entry which is preliminary data.</text>
</comment>
<proteinExistence type="inferred from homology"/>
<evidence type="ECO:0000256" key="1">
    <source>
        <dbReference type="ARBA" id="ARBA00006338"/>
    </source>
</evidence>
<evidence type="ECO:0008006" key="5">
    <source>
        <dbReference type="Google" id="ProtNLM"/>
    </source>
</evidence>
<organism evidence="3 4">
    <name type="scientific">Rotaria sordida</name>
    <dbReference type="NCBI Taxonomy" id="392033"/>
    <lineage>
        <taxon>Eukaryota</taxon>
        <taxon>Metazoa</taxon>
        <taxon>Spiralia</taxon>
        <taxon>Gnathifera</taxon>
        <taxon>Rotifera</taxon>
        <taxon>Eurotatoria</taxon>
        <taxon>Bdelloidea</taxon>
        <taxon>Philodinida</taxon>
        <taxon>Philodinidae</taxon>
        <taxon>Rotaria</taxon>
    </lineage>
</organism>
<evidence type="ECO:0000313" key="4">
    <source>
        <dbReference type="Proteomes" id="UP000663864"/>
    </source>
</evidence>
<reference evidence="3" key="1">
    <citation type="submission" date="2021-02" db="EMBL/GenBank/DDBJ databases">
        <authorList>
            <person name="Nowell W R."/>
        </authorList>
    </citation>
    <scope>NUCLEOTIDE SEQUENCE</scope>
</reference>
<keyword evidence="2" id="KW-1133">Transmembrane helix</keyword>
<dbReference type="AlphaFoldDB" id="A0A813UZB8"/>
<dbReference type="PANTHER" id="PTHR32073">
    <property type="entry name" value="GH11358P"/>
    <property type="match status" value="1"/>
</dbReference>
<evidence type="ECO:0000313" key="3">
    <source>
        <dbReference type="EMBL" id="CAF0830170.1"/>
    </source>
</evidence>
<gene>
    <name evidence="3" type="ORF">ZHD862_LOCUS3837</name>
</gene>
<comment type="similarity">
    <text evidence="1">Belongs to the DIPK family.</text>
</comment>
<evidence type="ECO:0000256" key="2">
    <source>
        <dbReference type="SAM" id="Phobius"/>
    </source>
</evidence>
<keyword evidence="2" id="KW-0812">Transmembrane</keyword>
<feature type="transmembrane region" description="Helical" evidence="2">
    <location>
        <begin position="12"/>
        <end position="34"/>
    </location>
</feature>
<name>A0A813UZB8_9BILA</name>
<keyword evidence="2" id="KW-0472">Membrane</keyword>
<dbReference type="EMBL" id="CAJNOT010000086">
    <property type="protein sequence ID" value="CAF0830170.1"/>
    <property type="molecule type" value="Genomic_DNA"/>
</dbReference>
<protein>
    <recommendedName>
        <fullName evidence="5">FAM69 protein-kinase domain-containing protein</fullName>
    </recommendedName>
</protein>
<sequence>MQLRFRRTCRIRWFLILFIVLIILFFLINKWLIYTPSSIDFLELNACPTCFGISLCHLFETNNVQLSGWQRFSFFNNDIFNIKNIYYGTLKNQLVIFKKMAHQSEWIMFDVCRQNRSCFQQIKITLTTLLPCSNSTFISKFQNSFITSTGFNNSEGQISLETTLQINLEPIVLSTLSNSGLPIPLYYGACGRVGVVSNEGSDLVFYLHSSFQFRAFLARELLISMHVLNTGNSDIIIYYPDINLENFVYNQYERRIKIIDLEYVIIVERNLFFNTNIDDNYENSHRKILNSNQYCSTYMPDYNVKQVCRYILLPSIETNEREMSSDFLHSIPENVNHQWNLTNIILACAQTESTSERLTLYEQLLKILSKIM</sequence>
<dbReference type="Proteomes" id="UP000663864">
    <property type="component" value="Unassembled WGS sequence"/>
</dbReference>